<accession>A0A1Y2DMU1</accession>
<dbReference type="RefSeq" id="XP_040712835.1">
    <property type="nucleotide sequence ID" value="XM_040856466.1"/>
</dbReference>
<dbReference type="AlphaFoldDB" id="A0A1Y2DMU1"/>
<dbReference type="GO" id="GO:0016787">
    <property type="term" value="F:hydrolase activity"/>
    <property type="evidence" value="ECO:0007669"/>
    <property type="project" value="UniProtKB-KW"/>
</dbReference>
<evidence type="ECO:0000313" key="3">
    <source>
        <dbReference type="Proteomes" id="UP000193689"/>
    </source>
</evidence>
<feature type="domain" description="AB hydrolase-1" evidence="1">
    <location>
        <begin position="6"/>
        <end position="232"/>
    </location>
</feature>
<keyword evidence="3" id="KW-1185">Reference proteome</keyword>
<gene>
    <name evidence="2" type="ORF">BCR38DRAFT_349142</name>
</gene>
<dbReference type="PANTHER" id="PTHR37017:SF11">
    <property type="entry name" value="ESTERASE_LIPASE_THIOESTERASE DOMAIN-CONTAINING PROTEIN"/>
    <property type="match status" value="1"/>
</dbReference>
<dbReference type="OrthoDB" id="408373at2759"/>
<dbReference type="Gene3D" id="3.40.50.1820">
    <property type="entry name" value="alpha/beta hydrolase"/>
    <property type="match status" value="1"/>
</dbReference>
<dbReference type="Pfam" id="PF12697">
    <property type="entry name" value="Abhydrolase_6"/>
    <property type="match status" value="1"/>
</dbReference>
<keyword evidence="2" id="KW-0378">Hydrolase</keyword>
<dbReference type="InterPro" id="IPR052897">
    <property type="entry name" value="Sec-Metab_Biosynth_Hydrolase"/>
</dbReference>
<dbReference type="SUPFAM" id="SSF53474">
    <property type="entry name" value="alpha/beta-Hydrolases"/>
    <property type="match status" value="1"/>
</dbReference>
<dbReference type="GeneID" id="63772678"/>
<reference evidence="2 3" key="1">
    <citation type="submission" date="2016-07" db="EMBL/GenBank/DDBJ databases">
        <title>Pervasive Adenine N6-methylation of Active Genes in Fungi.</title>
        <authorList>
            <consortium name="DOE Joint Genome Institute"/>
            <person name="Mondo S.J."/>
            <person name="Dannebaum R.O."/>
            <person name="Kuo R.C."/>
            <person name="Labutti K."/>
            <person name="Haridas S."/>
            <person name="Kuo A."/>
            <person name="Salamov A."/>
            <person name="Ahrendt S.R."/>
            <person name="Lipzen A."/>
            <person name="Sullivan W."/>
            <person name="Andreopoulos W.B."/>
            <person name="Clum A."/>
            <person name="Lindquist E."/>
            <person name="Daum C."/>
            <person name="Ramamoorthy G.K."/>
            <person name="Gryganskyi A."/>
            <person name="Culley D."/>
            <person name="Magnuson J.K."/>
            <person name="James T.Y."/>
            <person name="O'Malley M.A."/>
            <person name="Stajich J.E."/>
            <person name="Spatafora J.W."/>
            <person name="Visel A."/>
            <person name="Grigoriev I.V."/>
        </authorList>
    </citation>
    <scope>NUCLEOTIDE SEQUENCE [LARGE SCALE GENOMIC DNA]</scope>
    <source>
        <strain evidence="2 3">CBS 129021</strain>
    </source>
</reference>
<protein>
    <submittedName>
        <fullName evidence="2">Alpha beta-hydrolase</fullName>
    </submittedName>
</protein>
<name>A0A1Y2DMU1_9PEZI</name>
<dbReference type="Proteomes" id="UP000193689">
    <property type="component" value="Unassembled WGS sequence"/>
</dbReference>
<evidence type="ECO:0000259" key="1">
    <source>
        <dbReference type="Pfam" id="PF12697"/>
    </source>
</evidence>
<dbReference type="InParanoid" id="A0A1Y2DMU1"/>
<dbReference type="EMBL" id="MCFJ01000011">
    <property type="protein sequence ID" value="ORY60608.1"/>
    <property type="molecule type" value="Genomic_DNA"/>
</dbReference>
<dbReference type="InterPro" id="IPR000073">
    <property type="entry name" value="AB_hydrolase_1"/>
</dbReference>
<sequence length="243" mass="27135">KPTIRFIHGGWHTPSLFQRMRDLCESHGFPTECPLLPSIDALPPVGMVEDAQMIRELLRKFVEEETRDVLIVGHSYGGNVMTEAARVELAKARREEKGQRGGVVELLYLATFLMAPGESLQSSSGGKLPWFLSIDEQGRTHMSEPERLLFNDLPKDEQDHWVAEMKGHSVNGSVPITHAGYLYHPATYLFTENDQAIPVQAQKMVVDKVSEKKGYCSSGHSPYLSQPQVVLDVIRKITGHSDG</sequence>
<evidence type="ECO:0000313" key="2">
    <source>
        <dbReference type="EMBL" id="ORY60608.1"/>
    </source>
</evidence>
<organism evidence="2 3">
    <name type="scientific">Pseudomassariella vexata</name>
    <dbReference type="NCBI Taxonomy" id="1141098"/>
    <lineage>
        <taxon>Eukaryota</taxon>
        <taxon>Fungi</taxon>
        <taxon>Dikarya</taxon>
        <taxon>Ascomycota</taxon>
        <taxon>Pezizomycotina</taxon>
        <taxon>Sordariomycetes</taxon>
        <taxon>Xylariomycetidae</taxon>
        <taxon>Amphisphaeriales</taxon>
        <taxon>Pseudomassariaceae</taxon>
        <taxon>Pseudomassariella</taxon>
    </lineage>
</organism>
<dbReference type="InterPro" id="IPR029058">
    <property type="entry name" value="AB_hydrolase_fold"/>
</dbReference>
<dbReference type="PANTHER" id="PTHR37017">
    <property type="entry name" value="AB HYDROLASE-1 DOMAIN-CONTAINING PROTEIN-RELATED"/>
    <property type="match status" value="1"/>
</dbReference>
<dbReference type="STRING" id="1141098.A0A1Y2DMU1"/>
<proteinExistence type="predicted"/>
<comment type="caution">
    <text evidence="2">The sequence shown here is derived from an EMBL/GenBank/DDBJ whole genome shotgun (WGS) entry which is preliminary data.</text>
</comment>
<feature type="non-terminal residue" evidence="2">
    <location>
        <position position="1"/>
    </location>
</feature>